<dbReference type="Proteomes" id="UP000789366">
    <property type="component" value="Unassembled WGS sequence"/>
</dbReference>
<feature type="non-terminal residue" evidence="1">
    <location>
        <position position="71"/>
    </location>
</feature>
<evidence type="ECO:0000313" key="2">
    <source>
        <dbReference type="Proteomes" id="UP000789366"/>
    </source>
</evidence>
<reference evidence="1" key="1">
    <citation type="submission" date="2021-06" db="EMBL/GenBank/DDBJ databases">
        <authorList>
            <person name="Kallberg Y."/>
            <person name="Tangrot J."/>
            <person name="Rosling A."/>
        </authorList>
    </citation>
    <scope>NUCLEOTIDE SEQUENCE</scope>
    <source>
        <strain evidence="1">28 12/20/2015</strain>
    </source>
</reference>
<sequence length="71" mass="8099">MSTSYFVIDSSSESSHKDAQCSKKIEKSVSNSKERSTKQKFESVQKLNDDLETFRPCKICKNTQVENFSQA</sequence>
<dbReference type="EMBL" id="CAJVPW010004646">
    <property type="protein sequence ID" value="CAG8543325.1"/>
    <property type="molecule type" value="Genomic_DNA"/>
</dbReference>
<organism evidence="1 2">
    <name type="scientific">Cetraspora pellucida</name>
    <dbReference type="NCBI Taxonomy" id="1433469"/>
    <lineage>
        <taxon>Eukaryota</taxon>
        <taxon>Fungi</taxon>
        <taxon>Fungi incertae sedis</taxon>
        <taxon>Mucoromycota</taxon>
        <taxon>Glomeromycotina</taxon>
        <taxon>Glomeromycetes</taxon>
        <taxon>Diversisporales</taxon>
        <taxon>Gigasporaceae</taxon>
        <taxon>Cetraspora</taxon>
    </lineage>
</organism>
<evidence type="ECO:0000313" key="1">
    <source>
        <dbReference type="EMBL" id="CAG8543325.1"/>
    </source>
</evidence>
<keyword evidence="2" id="KW-1185">Reference proteome</keyword>
<comment type="caution">
    <text evidence="1">The sequence shown here is derived from an EMBL/GenBank/DDBJ whole genome shotgun (WGS) entry which is preliminary data.</text>
</comment>
<protein>
    <submittedName>
        <fullName evidence="1">10796_t:CDS:1</fullName>
    </submittedName>
</protein>
<name>A0ACA9LPR4_9GLOM</name>
<accession>A0ACA9LPR4</accession>
<proteinExistence type="predicted"/>
<gene>
    <name evidence="1" type="ORF">SPELUC_LOCUS4895</name>
</gene>